<sequence>MTTDVPAPPAPFPSPPGLLLASPQDVLGAVPYLVGFHPSDSLVVIGLKGRPPRCRLRLTVRWDLPLAPPGPGGLLPLLAEEGITQVIAIGYGPGTLVTPAMDLTVGLFRQSGVTVVDALRAEGGRYWSYLCSRAGCCPADGTPYDPETGVIAAKAVVRGLVALPDRQTLERSLDPVDGAARLA</sequence>
<reference evidence="2" key="1">
    <citation type="journal article" date="2019" name="Int. J. Syst. Evol. Microbiol.">
        <title>The Global Catalogue of Microorganisms (GCM) 10K type strain sequencing project: providing services to taxonomists for standard genome sequencing and annotation.</title>
        <authorList>
            <consortium name="The Broad Institute Genomics Platform"/>
            <consortium name="The Broad Institute Genome Sequencing Center for Infectious Disease"/>
            <person name="Wu L."/>
            <person name="Ma J."/>
        </authorList>
    </citation>
    <scope>NUCLEOTIDE SEQUENCE [LARGE SCALE GENOMIC DNA]</scope>
    <source>
        <strain evidence="2">CCUG 62974</strain>
    </source>
</reference>
<dbReference type="Pfam" id="PF13830">
    <property type="entry name" value="DUF4192"/>
    <property type="match status" value="1"/>
</dbReference>
<evidence type="ECO:0000313" key="1">
    <source>
        <dbReference type="EMBL" id="MFD0884059.1"/>
    </source>
</evidence>
<comment type="caution">
    <text evidence="1">The sequence shown here is derived from an EMBL/GenBank/DDBJ whole genome shotgun (WGS) entry which is preliminary data.</text>
</comment>
<keyword evidence="2" id="KW-1185">Reference proteome</keyword>
<evidence type="ECO:0000313" key="2">
    <source>
        <dbReference type="Proteomes" id="UP001597024"/>
    </source>
</evidence>
<dbReference type="Proteomes" id="UP001597024">
    <property type="component" value="Unassembled WGS sequence"/>
</dbReference>
<dbReference type="EMBL" id="JBHTHX010000109">
    <property type="protein sequence ID" value="MFD0884059.1"/>
    <property type="molecule type" value="Genomic_DNA"/>
</dbReference>
<feature type="non-terminal residue" evidence="1">
    <location>
        <position position="183"/>
    </location>
</feature>
<gene>
    <name evidence="1" type="ORF">ACFQ08_05755</name>
</gene>
<name>A0ABW3DJV6_9ACTN</name>
<organism evidence="1 2">
    <name type="scientific">Streptosporangium algeriense</name>
    <dbReference type="NCBI Taxonomy" id="1682748"/>
    <lineage>
        <taxon>Bacteria</taxon>
        <taxon>Bacillati</taxon>
        <taxon>Actinomycetota</taxon>
        <taxon>Actinomycetes</taxon>
        <taxon>Streptosporangiales</taxon>
        <taxon>Streptosporangiaceae</taxon>
        <taxon>Streptosporangium</taxon>
    </lineage>
</organism>
<protein>
    <submittedName>
        <fullName evidence="1">DUF4192 domain-containing protein</fullName>
    </submittedName>
</protein>
<dbReference type="InterPro" id="IPR025447">
    <property type="entry name" value="DUF4192"/>
</dbReference>
<proteinExistence type="predicted"/>
<accession>A0ABW3DJV6</accession>